<dbReference type="Gene3D" id="3.30.470.20">
    <property type="entry name" value="ATP-grasp fold, B domain"/>
    <property type="match status" value="1"/>
</dbReference>
<dbReference type="OrthoDB" id="581200at2"/>
<sequence length="270" mass="30504">MAVTQRVCIVGLEEHEVSEIQSALEFGIGIVAHQALPQIVVRDGKLLVASRQKPGLVEVTRVVFHGIYEDDLEFLAALALWGGSCLPSPRGMMDLRLRLPGLVRALEHTRFGLPLRGYASPKAEFHTEAERVAKWGNWHCGKNKERFEGVWQSDEPCIVEDFIPGQSVRIVLIGDKYWQIKLEGDSWLKSIHAPNAKFMEIDRELLADTQNIAKAFGLELVANDYIVTDRGTKHLLEVNHVPNVSRFPEIWAAYRDYAIDWINRSVISVI</sequence>
<reference evidence="1 2" key="1">
    <citation type="submission" date="2012-05" db="EMBL/GenBank/DDBJ databases">
        <title>Finished chromosome of genome of Chamaesiphon sp. PCC 6605.</title>
        <authorList>
            <consortium name="US DOE Joint Genome Institute"/>
            <person name="Gugger M."/>
            <person name="Coursin T."/>
            <person name="Rippka R."/>
            <person name="Tandeau De Marsac N."/>
            <person name="Huntemann M."/>
            <person name="Wei C.-L."/>
            <person name="Han J."/>
            <person name="Detter J.C."/>
            <person name="Han C."/>
            <person name="Tapia R."/>
            <person name="Chen A."/>
            <person name="Kyrpides N."/>
            <person name="Mavromatis K."/>
            <person name="Markowitz V."/>
            <person name="Szeto E."/>
            <person name="Ivanova N."/>
            <person name="Pagani I."/>
            <person name="Pati A."/>
            <person name="Goodwin L."/>
            <person name="Nordberg H.P."/>
            <person name="Cantor M.N."/>
            <person name="Hua S.X."/>
            <person name="Woyke T."/>
            <person name="Kerfeld C.A."/>
        </authorList>
    </citation>
    <scope>NUCLEOTIDE SEQUENCE [LARGE SCALE GENOMIC DNA]</scope>
    <source>
        <strain evidence="2">ATCC 27169 / PCC 6605</strain>
    </source>
</reference>
<dbReference type="eggNOG" id="COG1181">
    <property type="taxonomic scope" value="Bacteria"/>
</dbReference>
<evidence type="ECO:0000313" key="1">
    <source>
        <dbReference type="EMBL" id="AFY95312.1"/>
    </source>
</evidence>
<dbReference type="STRING" id="1173020.Cha6605_4378"/>
<accession>K9UJQ8</accession>
<evidence type="ECO:0000313" key="2">
    <source>
        <dbReference type="Proteomes" id="UP000010366"/>
    </source>
</evidence>
<organism evidence="1 2">
    <name type="scientific">Chamaesiphon minutus (strain ATCC 27169 / PCC 6605)</name>
    <dbReference type="NCBI Taxonomy" id="1173020"/>
    <lineage>
        <taxon>Bacteria</taxon>
        <taxon>Bacillati</taxon>
        <taxon>Cyanobacteriota</taxon>
        <taxon>Cyanophyceae</taxon>
        <taxon>Gomontiellales</taxon>
        <taxon>Chamaesiphonaceae</taxon>
        <taxon>Chamaesiphon</taxon>
    </lineage>
</organism>
<dbReference type="KEGG" id="cmp:Cha6605_4378"/>
<name>K9UJQ8_CHAP6</name>
<keyword evidence="2" id="KW-1185">Reference proteome</keyword>
<dbReference type="HOGENOM" id="CLU_1057173_0_0_3"/>
<evidence type="ECO:0008006" key="3">
    <source>
        <dbReference type="Google" id="ProtNLM"/>
    </source>
</evidence>
<dbReference type="AlphaFoldDB" id="K9UJQ8"/>
<gene>
    <name evidence="1" type="ORF">Cha6605_4378</name>
</gene>
<proteinExistence type="predicted"/>
<dbReference type="RefSeq" id="WP_015161417.1">
    <property type="nucleotide sequence ID" value="NC_019697.1"/>
</dbReference>
<dbReference type="SUPFAM" id="SSF56059">
    <property type="entry name" value="Glutathione synthetase ATP-binding domain-like"/>
    <property type="match status" value="1"/>
</dbReference>
<dbReference type="PATRIC" id="fig|1173020.3.peg.5013"/>
<dbReference type="Proteomes" id="UP000010366">
    <property type="component" value="Chromosome"/>
</dbReference>
<dbReference type="EMBL" id="CP003600">
    <property type="protein sequence ID" value="AFY95312.1"/>
    <property type="molecule type" value="Genomic_DNA"/>
</dbReference>
<protein>
    <recommendedName>
        <fullName evidence="3">ATP-grasp domain-containing protein</fullName>
    </recommendedName>
</protein>